<reference evidence="1" key="1">
    <citation type="submission" date="2020-05" db="EMBL/GenBank/DDBJ databases">
        <title>Large-scale comparative analyses of tick genomes elucidate their genetic diversity and vector capacities.</title>
        <authorList>
            <person name="Jia N."/>
            <person name="Wang J."/>
            <person name="Shi W."/>
            <person name="Du L."/>
            <person name="Sun Y."/>
            <person name="Zhan W."/>
            <person name="Jiang J."/>
            <person name="Wang Q."/>
            <person name="Zhang B."/>
            <person name="Ji P."/>
            <person name="Sakyi L.B."/>
            <person name="Cui X."/>
            <person name="Yuan T."/>
            <person name="Jiang B."/>
            <person name="Yang W."/>
            <person name="Lam T.T.-Y."/>
            <person name="Chang Q."/>
            <person name="Ding S."/>
            <person name="Wang X."/>
            <person name="Zhu J."/>
            <person name="Ruan X."/>
            <person name="Zhao L."/>
            <person name="Wei J."/>
            <person name="Que T."/>
            <person name="Du C."/>
            <person name="Cheng J."/>
            <person name="Dai P."/>
            <person name="Han X."/>
            <person name="Huang E."/>
            <person name="Gao Y."/>
            <person name="Liu J."/>
            <person name="Shao H."/>
            <person name="Ye R."/>
            <person name="Li L."/>
            <person name="Wei W."/>
            <person name="Wang X."/>
            <person name="Wang C."/>
            <person name="Yang T."/>
            <person name="Huo Q."/>
            <person name="Li W."/>
            <person name="Guo W."/>
            <person name="Chen H."/>
            <person name="Zhou L."/>
            <person name="Ni X."/>
            <person name="Tian J."/>
            <person name="Zhou Y."/>
            <person name="Sheng Y."/>
            <person name="Liu T."/>
            <person name="Pan Y."/>
            <person name="Xia L."/>
            <person name="Li J."/>
            <person name="Zhao F."/>
            <person name="Cao W."/>
        </authorList>
    </citation>
    <scope>NUCLEOTIDE SEQUENCE</scope>
    <source>
        <strain evidence="1">Hyas-2018</strain>
    </source>
</reference>
<proteinExistence type="predicted"/>
<sequence>MGCAACLERRRDLARGGEGAGGAGPRVRADRWAHALSAAGADATATDGNTDALRRNEHAARAVVGGTCRRPLPLPSGVKPPRSKIHARMGIPSGTVFSRTDGTTVRVKEEALDRNMRCACTTESGRNYGWTTSL</sequence>
<dbReference type="EMBL" id="CM023482">
    <property type="protein sequence ID" value="KAH6937884.1"/>
    <property type="molecule type" value="Genomic_DNA"/>
</dbReference>
<name>A0ACB7SZ10_HYAAI</name>
<accession>A0ACB7SZ10</accession>
<dbReference type="Proteomes" id="UP000821845">
    <property type="component" value="Chromosome 2"/>
</dbReference>
<keyword evidence="2" id="KW-1185">Reference proteome</keyword>
<comment type="caution">
    <text evidence="1">The sequence shown here is derived from an EMBL/GenBank/DDBJ whole genome shotgun (WGS) entry which is preliminary data.</text>
</comment>
<organism evidence="1 2">
    <name type="scientific">Hyalomma asiaticum</name>
    <name type="common">Tick</name>
    <dbReference type="NCBI Taxonomy" id="266040"/>
    <lineage>
        <taxon>Eukaryota</taxon>
        <taxon>Metazoa</taxon>
        <taxon>Ecdysozoa</taxon>
        <taxon>Arthropoda</taxon>
        <taxon>Chelicerata</taxon>
        <taxon>Arachnida</taxon>
        <taxon>Acari</taxon>
        <taxon>Parasitiformes</taxon>
        <taxon>Ixodida</taxon>
        <taxon>Ixodoidea</taxon>
        <taxon>Ixodidae</taxon>
        <taxon>Hyalomminae</taxon>
        <taxon>Hyalomma</taxon>
    </lineage>
</organism>
<evidence type="ECO:0000313" key="2">
    <source>
        <dbReference type="Proteomes" id="UP000821845"/>
    </source>
</evidence>
<protein>
    <submittedName>
        <fullName evidence="1">Uncharacterized protein</fullName>
    </submittedName>
</protein>
<evidence type="ECO:0000313" key="1">
    <source>
        <dbReference type="EMBL" id="KAH6937884.1"/>
    </source>
</evidence>
<gene>
    <name evidence="1" type="ORF">HPB50_004724</name>
</gene>